<reference evidence="3" key="1">
    <citation type="submission" date="2015-07" db="EMBL/GenBank/DDBJ databases">
        <title>Fjat-14205 dsm 2895.</title>
        <authorList>
            <person name="Liu B."/>
            <person name="Wang J."/>
            <person name="Zhu Y."/>
            <person name="Liu G."/>
            <person name="Chen Q."/>
            <person name="Chen Z."/>
            <person name="Lan J."/>
            <person name="Che J."/>
            <person name="Ge C."/>
            <person name="Shi H."/>
            <person name="Pan Z."/>
            <person name="Liu X."/>
        </authorList>
    </citation>
    <scope>NUCLEOTIDE SEQUENCE [LARGE SCALE GENOMIC DNA]</scope>
    <source>
        <strain evidence="3">DSM 25560</strain>
    </source>
</reference>
<keyword evidence="1" id="KW-0812">Transmembrane</keyword>
<evidence type="ECO:0000256" key="1">
    <source>
        <dbReference type="SAM" id="Phobius"/>
    </source>
</evidence>
<proteinExistence type="predicted"/>
<dbReference type="EMBL" id="LGRV01000003">
    <property type="protein sequence ID" value="KOS68597.1"/>
    <property type="molecule type" value="Genomic_DNA"/>
</dbReference>
<evidence type="ECO:0000313" key="2">
    <source>
        <dbReference type="EMBL" id="KOS68597.1"/>
    </source>
</evidence>
<evidence type="ECO:0000313" key="3">
    <source>
        <dbReference type="Proteomes" id="UP000050668"/>
    </source>
</evidence>
<gene>
    <name evidence="2" type="ORF">AEA09_08575</name>
</gene>
<dbReference type="Proteomes" id="UP000050668">
    <property type="component" value="Unassembled WGS sequence"/>
</dbReference>
<feature type="transmembrane region" description="Helical" evidence="1">
    <location>
        <begin position="12"/>
        <end position="32"/>
    </location>
</feature>
<keyword evidence="1" id="KW-0472">Membrane</keyword>
<dbReference type="InterPro" id="IPR029058">
    <property type="entry name" value="AB_hydrolase_fold"/>
</dbReference>
<accession>A0ABR5K0Y3</accession>
<keyword evidence="3" id="KW-1185">Reference proteome</keyword>
<sequence>MKKAFRALKKIIQLFFVVILLGLATIFIYHNYQLNKETTLIKSERTIIEVNNVKINIYNEGSGEDTFVFMSGSGVASPVYEMKGLYSKFSQENKIAVVERAGYGFSEVSNDGRDIDKILEQTRNALIQSGNRPPYILLPHSLSGLEAIYWAQKYPDEVKSIIALDIGLPHQYVTHKMNLFDSFTVRGMNVLTKIGVHRLFPSATYNPEVIKQSFLTDQEKEIYKALSYKQIFNNDMEQELLKSYDNSKKSVNLPLPKETPILFLDAFTDQHKNSKYAKQKTKDYEGFASQLKIADVKKIKGTHSIYLYATDEIYNLTMEFIHEKVEKTKGQRDEEI</sequence>
<protein>
    <recommendedName>
        <fullName evidence="4">Hydrolase</fullName>
    </recommendedName>
</protein>
<dbReference type="RefSeq" id="WP_053583434.1">
    <property type="nucleotide sequence ID" value="NZ_LGRV01000003.1"/>
</dbReference>
<organism evidence="2 3">
    <name type="scientific">Lysinibacillus contaminans</name>
    <dbReference type="NCBI Taxonomy" id="1293441"/>
    <lineage>
        <taxon>Bacteria</taxon>
        <taxon>Bacillati</taxon>
        <taxon>Bacillota</taxon>
        <taxon>Bacilli</taxon>
        <taxon>Bacillales</taxon>
        <taxon>Bacillaceae</taxon>
        <taxon>Lysinibacillus</taxon>
    </lineage>
</organism>
<evidence type="ECO:0008006" key="4">
    <source>
        <dbReference type="Google" id="ProtNLM"/>
    </source>
</evidence>
<name>A0ABR5K0Y3_9BACI</name>
<keyword evidence="1" id="KW-1133">Transmembrane helix</keyword>
<dbReference type="SUPFAM" id="SSF53474">
    <property type="entry name" value="alpha/beta-Hydrolases"/>
    <property type="match status" value="1"/>
</dbReference>
<comment type="caution">
    <text evidence="2">The sequence shown here is derived from an EMBL/GenBank/DDBJ whole genome shotgun (WGS) entry which is preliminary data.</text>
</comment>
<dbReference type="Gene3D" id="3.40.50.1820">
    <property type="entry name" value="alpha/beta hydrolase"/>
    <property type="match status" value="1"/>
</dbReference>